<keyword evidence="1" id="KW-0732">Signal</keyword>
<evidence type="ECO:0000313" key="3">
    <source>
        <dbReference type="EMBL" id="MEX3528931.1"/>
    </source>
</evidence>
<dbReference type="PANTHER" id="PTHR35535:SF1">
    <property type="entry name" value="HEAT SHOCK PROTEIN HSLJ"/>
    <property type="match status" value="1"/>
</dbReference>
<feature type="chain" id="PRO_5046514973" evidence="1">
    <location>
        <begin position="25"/>
        <end position="144"/>
    </location>
</feature>
<organism evidence="3 4">
    <name type="scientific">Corynebacterium xerosis</name>
    <dbReference type="NCBI Taxonomy" id="1725"/>
    <lineage>
        <taxon>Bacteria</taxon>
        <taxon>Bacillati</taxon>
        <taxon>Actinomycetota</taxon>
        <taxon>Actinomycetes</taxon>
        <taxon>Mycobacteriales</taxon>
        <taxon>Corynebacteriaceae</taxon>
        <taxon>Corynebacterium</taxon>
    </lineage>
</organism>
<gene>
    <name evidence="3" type="ORF">VVR64_07625</name>
</gene>
<dbReference type="InterPro" id="IPR005184">
    <property type="entry name" value="DUF306_Meta_HslJ"/>
</dbReference>
<feature type="signal peptide" evidence="1">
    <location>
        <begin position="1"/>
        <end position="24"/>
    </location>
</feature>
<evidence type="ECO:0000259" key="2">
    <source>
        <dbReference type="Pfam" id="PF03724"/>
    </source>
</evidence>
<feature type="domain" description="DUF306" evidence="2">
    <location>
        <begin position="53"/>
        <end position="143"/>
    </location>
</feature>
<proteinExistence type="predicted"/>
<evidence type="ECO:0000313" key="4">
    <source>
        <dbReference type="Proteomes" id="UP001558353"/>
    </source>
</evidence>
<dbReference type="InterPro" id="IPR038670">
    <property type="entry name" value="HslJ-like_sf"/>
</dbReference>
<dbReference type="Gene3D" id="2.40.128.270">
    <property type="match status" value="1"/>
</dbReference>
<protein>
    <submittedName>
        <fullName evidence="3">META domain-containing protein</fullName>
    </submittedName>
</protein>
<name>A0ABV3UUP9_9CORY</name>
<evidence type="ECO:0000256" key="1">
    <source>
        <dbReference type="SAM" id="SignalP"/>
    </source>
</evidence>
<dbReference type="PANTHER" id="PTHR35535">
    <property type="entry name" value="HEAT SHOCK PROTEIN HSLJ"/>
    <property type="match status" value="1"/>
</dbReference>
<dbReference type="Proteomes" id="UP001558353">
    <property type="component" value="Unassembled WGS sequence"/>
</dbReference>
<reference evidence="3 4" key="1">
    <citation type="journal article" date="2024" name="Fungal Genet. Biol.">
        <title>The porcine skin microbiome exhibits broad fungal antagonism.</title>
        <authorList>
            <person name="De La Cruz K.F."/>
            <person name="Townsend E.C."/>
            <person name="Alex Cheong J.Z."/>
            <person name="Salamzade R."/>
            <person name="Liu A."/>
            <person name="Sandstrom S."/>
            <person name="Davila E."/>
            <person name="Huang L."/>
            <person name="Xu K.H."/>
            <person name="Wu S.Y."/>
            <person name="Meudt J.J."/>
            <person name="Shanmuganayagam D."/>
            <person name="Gibson A.L.F."/>
            <person name="Kalan L.R."/>
        </authorList>
    </citation>
    <scope>NUCLEOTIDE SEQUENCE [LARGE SCALE GENOMIC DNA]</scope>
    <source>
        <strain evidence="3 4">LK2569</strain>
    </source>
</reference>
<comment type="caution">
    <text evidence="3">The sequence shown here is derived from an EMBL/GenBank/DDBJ whole genome shotgun (WGS) entry which is preliminary data.</text>
</comment>
<dbReference type="EMBL" id="JAYWMA010000007">
    <property type="protein sequence ID" value="MEX3528931.1"/>
    <property type="molecule type" value="Genomic_DNA"/>
</dbReference>
<dbReference type="Pfam" id="PF03724">
    <property type="entry name" value="META"/>
    <property type="match status" value="1"/>
</dbReference>
<dbReference type="PROSITE" id="PS51257">
    <property type="entry name" value="PROKAR_LIPOPROTEIN"/>
    <property type="match status" value="1"/>
</dbReference>
<keyword evidence="4" id="KW-1185">Reference proteome</keyword>
<accession>A0ABV3UUP9</accession>
<sequence length="144" mass="15319">MKRRRTFARAAIFAFALVTGVMVAACGGSDPDPGPPPIVAATDISGVDWHLESDRNASFRIDGTELRGTDSCNRLFGQVSITEGEPTTLDFGALGATRMACPDVTGAQEQMGRALGGSRLVEKPDDSALVLVDESSGERWRFES</sequence>
<dbReference type="RefSeq" id="WP_368522549.1">
    <property type="nucleotide sequence ID" value="NZ_JAYWMA010000007.1"/>
</dbReference>
<dbReference type="InterPro" id="IPR053147">
    <property type="entry name" value="Hsp_HslJ-like"/>
</dbReference>